<organism evidence="1 2">
    <name type="scientific">Plasmodium reichenowi</name>
    <dbReference type="NCBI Taxonomy" id="5854"/>
    <lineage>
        <taxon>Eukaryota</taxon>
        <taxon>Sar</taxon>
        <taxon>Alveolata</taxon>
        <taxon>Apicomplexa</taxon>
        <taxon>Aconoidasida</taxon>
        <taxon>Haemosporida</taxon>
        <taxon>Plasmodiidae</taxon>
        <taxon>Plasmodium</taxon>
        <taxon>Plasmodium (Laverania)</taxon>
    </lineage>
</organism>
<dbReference type="InterPro" id="IPR012340">
    <property type="entry name" value="NA-bd_OB-fold"/>
</dbReference>
<evidence type="ECO:0000313" key="1">
    <source>
        <dbReference type="EMBL" id="KYO02945.1"/>
    </source>
</evidence>
<evidence type="ECO:0008006" key="3">
    <source>
        <dbReference type="Google" id="ProtNLM"/>
    </source>
</evidence>
<accession>A0A151LUT9</accession>
<dbReference type="Gene3D" id="2.40.50.140">
    <property type="entry name" value="Nucleic acid-binding proteins"/>
    <property type="match status" value="1"/>
</dbReference>
<gene>
    <name evidence="1" type="ORF">PRSY57_0201700</name>
</gene>
<name>A0A151LUT9_PLARE</name>
<dbReference type="GeneID" id="24529004"/>
<protein>
    <recommendedName>
        <fullName evidence="3">RGS domain-containing protein</fullName>
    </recommendedName>
</protein>
<sequence>MFFLYNKLTASSRKYDDILKEKNADVEKKDVTLNLHEKKNVEEYKKNNDVFKNEEDNFFFVFDDKEINKLNKIKEEQCNMKENEFINEKGYILNDENVSTINYITSLNNDIIHSSDKNICTNYNIYPSNGNNNNNNNNIIHSNNSNIFVNDSHMENFDDMTDEFFKIDQTNFSFFQFNTSFENKKNINEEELMKHTDNINLCDTIIDKKKNCNTLSDLIHNDNLFNDNLNIYEDNNNNNDDVISTDLFMLKNNYNKNFEKNEIDVVVDTSTTFENINHDNNEKNLYNLNNQMSDKELLNNNKDDIFYIYNKFLISENNILLEDKVLSFIDRKIESNKCEDYCVNNNNNNERNNLSDILENAYSKNCEPTTINEDIIYNNFEDMDKISHDAFDFIIPSSFNKEEDNGNEKYQNVFDSNKDNLENINVEDPPFSNFSEEKQNFFQNCDMSENIWLNKKFDEHNVFEKNERYEHKNVYENENYDQKGVDESSEFFENNVFFWDDKNKNVDEINDRRMGKIIDSGVEENCGVEEKFDEEEEKTYFVEAGIKYGNELPRRNFEEIDENYEAVVEEKYDEKMGENFFEEVEEKFDEKMRENIFEEVEEKFDEKMRENVFEEVEEKYDEKKGENIFEEVEEKYDEKKGENIFEEVEEKFDEKMGEFFVDEVKEKFDEKMGEFFVDEVKEKFDEKMGEFFVDEVKEIYEEVPKKYDMEIEEKYSEKIGEIHDEKIKDEYDERYEKIHDEKKEVEEFFLIADENKEENEDSNVEILNIDKNNFYFENKETFEIDEKVSKMNEEDFVYENNETFECEDIFLKRGDNDDSENEKELDEIGEVINIGKYHLNNKNNSYDDVHILTHDFKNELLIEKYNVDNICSDDNIYDGENICGDDNIYDGDNICGDDNIYDGDNICGDDNIDGGDNICGGDNIYDGDNINSCYNINSGDNVENLLKEHKIAFNESEEIAQDIKEKYEKRDNEFTDYVKENSDIRFYNKGKGEMVKELIGEYSEKYMDNNIEDNELVIWRSSIKNDKERLNDDNIDLNNNIPNDYINNNNEDIKNVHDSFSISNKYELHDIYGVLEKSISSNDIKSIEVCVKKENEIHHKNIMKKKKELNNDNNLNDEMYMCDISKDIFKNNEYTKHVDDIYTFDENNSNNLIIGEDEDCVSSMNFEYPFNISKMNTESNNILYKQNDKKKTNINSVKHPMTYIKGFEYASDSINFLKALKGLPPLPFLKCKDMKPYMRLFNIVLKVIESNDYNVDNFVYVLMGDETGCVYVKLYMKYKEYSQVDNTIMLANCHVTVENGHIVLSMNEYSNIFLLKYDSIKYVKKNINYSESKFVVLSEYGI</sequence>
<proteinExistence type="predicted"/>
<evidence type="ECO:0000313" key="2">
    <source>
        <dbReference type="Proteomes" id="UP000076359"/>
    </source>
</evidence>
<dbReference type="VEuPathDB" id="PlasmoDB:PRCDC_0201700"/>
<dbReference type="KEGG" id="prei:PRSY57_0201700"/>
<comment type="caution">
    <text evidence="1">The sequence shown here is derived from an EMBL/GenBank/DDBJ whole genome shotgun (WGS) entry which is preliminary data.</text>
</comment>
<dbReference type="VEuPathDB" id="PlasmoDB:PRG01_0201900"/>
<dbReference type="SUPFAM" id="SSF50249">
    <property type="entry name" value="Nucleic acid-binding proteins"/>
    <property type="match status" value="1"/>
</dbReference>
<dbReference type="Proteomes" id="UP000076359">
    <property type="component" value="Unassembled WGS sequence"/>
</dbReference>
<dbReference type="EMBL" id="LVLA01000003">
    <property type="protein sequence ID" value="KYO02945.1"/>
    <property type="molecule type" value="Genomic_DNA"/>
</dbReference>
<dbReference type="RefSeq" id="XP_019970858.1">
    <property type="nucleotide sequence ID" value="XM_020114386.1"/>
</dbReference>
<reference evidence="1 2" key="1">
    <citation type="journal article" date="2016" name="Nat. Commun.">
        <title>Genomes of cryptic chimpanzee Plasmodium species reveal key evolutionary events leading to human malaria.</title>
        <authorList>
            <person name="Sundararaman S.A."/>
            <person name="Plenderleith L.J."/>
            <person name="Liu W."/>
            <person name="Loy D.E."/>
            <person name="Learn G.H."/>
            <person name="Li Y."/>
            <person name="Shaw K.S."/>
            <person name="Ayouba A."/>
            <person name="Peeters M."/>
            <person name="Speede S."/>
            <person name="Shaw G.M."/>
            <person name="Bushman F.D."/>
            <person name="Brisson D."/>
            <person name="Rayner J.C."/>
            <person name="Sharp P.M."/>
            <person name="Hahn B.H."/>
        </authorList>
    </citation>
    <scope>NUCLEOTIDE SEQUENCE [LARGE SCALE GENOMIC DNA]</scope>
    <source>
        <strain evidence="1 2">SY57</strain>
    </source>
</reference>